<feature type="region of interest" description="Disordered" evidence="2">
    <location>
        <begin position="246"/>
        <end position="266"/>
    </location>
</feature>
<dbReference type="Gene3D" id="1.10.287.110">
    <property type="entry name" value="DnaJ domain"/>
    <property type="match status" value="1"/>
</dbReference>
<proteinExistence type="predicted"/>
<feature type="region of interest" description="Disordered" evidence="2">
    <location>
        <begin position="71"/>
        <end position="125"/>
    </location>
</feature>
<evidence type="ECO:0000256" key="2">
    <source>
        <dbReference type="SAM" id="MobiDB-lite"/>
    </source>
</evidence>
<evidence type="ECO:0000313" key="3">
    <source>
        <dbReference type="EMBL" id="KHN37764.1"/>
    </source>
</evidence>
<feature type="compositionally biased region" description="Acidic residues" evidence="2">
    <location>
        <begin position="74"/>
        <end position="87"/>
    </location>
</feature>
<dbReference type="InterPro" id="IPR036869">
    <property type="entry name" value="J_dom_sf"/>
</dbReference>
<protein>
    <recommendedName>
        <fullName evidence="4">J domain-containing protein</fullName>
    </recommendedName>
</protein>
<sequence>MMGKHVSREHFQPRACSGKKENLKHTVFIDVDDQVDDVDVDVTIIDYEEFMSKLHGSSAPSTDRVCTPQSVISIDDDDSDDESDDAEIPGVVAGGVGELDSDACSSERSSPDPSGMRNSVHVDVDDDSGVCEKVTESDKLKSRKASSANGIGGCRHGIDWGDSESSESDCSDCELMDREQWEKISLKRKRSAFNDQPCYDEHGSSSGLHCNNNVYVDVDEENMTEENAGGPAYSGPTHGEYVKENQSSFSVRGDSQVDNQSSFPVKGDSQVENFFMDSDEKAEWETFKSSLFESTEEMKSLHQSSDIEHGRSTRSKDFSTYTQYNNNYNFCRAVTGVSRSQEACERQFSNTGSTLKSNLFDLNSECASDDEGQVNCDGLASSDQDCGLIASNDQDCGLTASNEKDIINEREKLKETDEYKQAMEEEWASRQRQLQIQAEEAQRLRKRRKAEKRLLDMQRRQKERIEEVRETQKKDEEVMNLKEQLRVEIQKGLNQLEMRCHDMPSLLRGLGIQVGGSFIPLPNEASCVHAAYKRALLKFHPDRASKTDVRAQVEAEEKFKLISRWKEKFAMTSCH</sequence>
<keyword evidence="1" id="KW-0175">Coiled coil</keyword>
<reference evidence="3" key="1">
    <citation type="submission" date="2014-07" db="EMBL/GenBank/DDBJ databases">
        <title>Identification of a novel salt tolerance gene in wild soybean by whole-genome sequencing.</title>
        <authorList>
            <person name="Lam H.-M."/>
            <person name="Qi X."/>
            <person name="Li M.-W."/>
            <person name="Liu X."/>
            <person name="Xie M."/>
            <person name="Ni M."/>
            <person name="Xu X."/>
        </authorList>
    </citation>
    <scope>NUCLEOTIDE SEQUENCE [LARGE SCALE GENOMIC DNA]</scope>
    <source>
        <tissue evidence="3">Root</tissue>
    </source>
</reference>
<dbReference type="SUPFAM" id="SSF46565">
    <property type="entry name" value="Chaperone J-domain"/>
    <property type="match status" value="1"/>
</dbReference>
<organism evidence="3">
    <name type="scientific">Glycine soja</name>
    <name type="common">Wild soybean</name>
    <dbReference type="NCBI Taxonomy" id="3848"/>
    <lineage>
        <taxon>Eukaryota</taxon>
        <taxon>Viridiplantae</taxon>
        <taxon>Streptophyta</taxon>
        <taxon>Embryophyta</taxon>
        <taxon>Tracheophyta</taxon>
        <taxon>Spermatophyta</taxon>
        <taxon>Magnoliopsida</taxon>
        <taxon>eudicotyledons</taxon>
        <taxon>Gunneridae</taxon>
        <taxon>Pentapetalae</taxon>
        <taxon>rosids</taxon>
        <taxon>fabids</taxon>
        <taxon>Fabales</taxon>
        <taxon>Fabaceae</taxon>
        <taxon>Papilionoideae</taxon>
        <taxon>50 kb inversion clade</taxon>
        <taxon>NPAAA clade</taxon>
        <taxon>indigoferoid/millettioid clade</taxon>
        <taxon>Phaseoleae</taxon>
        <taxon>Glycine</taxon>
        <taxon>Glycine subgen. Soja</taxon>
    </lineage>
</organism>
<accession>A0A0B2S045</accession>
<name>A0A0B2S045_GLYSO</name>
<feature type="compositionally biased region" description="Polar residues" evidence="2">
    <location>
        <begin position="103"/>
        <end position="112"/>
    </location>
</feature>
<gene>
    <name evidence="3" type="ORF">glysoja_042338</name>
</gene>
<dbReference type="InterPro" id="IPR001623">
    <property type="entry name" value="DnaJ_domain"/>
</dbReference>
<dbReference type="CDD" id="cd06257">
    <property type="entry name" value="DnaJ"/>
    <property type="match status" value="1"/>
</dbReference>
<evidence type="ECO:0008006" key="4">
    <source>
        <dbReference type="Google" id="ProtNLM"/>
    </source>
</evidence>
<feature type="coiled-coil region" evidence="1">
    <location>
        <begin position="406"/>
        <end position="475"/>
    </location>
</feature>
<evidence type="ECO:0000256" key="1">
    <source>
        <dbReference type="SAM" id="Coils"/>
    </source>
</evidence>
<dbReference type="Proteomes" id="UP000053555">
    <property type="component" value="Unassembled WGS sequence"/>
</dbReference>
<dbReference type="PANTHER" id="PTHR36335:SF1">
    <property type="entry name" value="CHAPERONE DNAJ-DOMAIN SUPERFAMILY PROTEIN"/>
    <property type="match status" value="1"/>
</dbReference>
<dbReference type="PANTHER" id="PTHR36335">
    <property type="entry name" value="CHAPERONE DNAJ-DOMAIN SUPERFAMILY PROTEIN"/>
    <property type="match status" value="1"/>
</dbReference>
<dbReference type="AlphaFoldDB" id="A0A0B2S045"/>
<dbReference type="EMBL" id="KN646864">
    <property type="protein sequence ID" value="KHN37764.1"/>
    <property type="molecule type" value="Genomic_DNA"/>
</dbReference>